<evidence type="ECO:0008006" key="2">
    <source>
        <dbReference type="Google" id="ProtNLM"/>
    </source>
</evidence>
<organism evidence="1">
    <name type="scientific">Siphoviridae sp. ctDuC3</name>
    <dbReference type="NCBI Taxonomy" id="2827563"/>
    <lineage>
        <taxon>Viruses</taxon>
        <taxon>Duplodnaviria</taxon>
        <taxon>Heunggongvirae</taxon>
        <taxon>Uroviricota</taxon>
        <taxon>Caudoviricetes</taxon>
    </lineage>
</organism>
<accession>A0A8S5LN39</accession>
<proteinExistence type="predicted"/>
<dbReference type="EMBL" id="BK015879">
    <property type="protein sequence ID" value="DAD71283.1"/>
    <property type="molecule type" value="Genomic_DNA"/>
</dbReference>
<reference evidence="1" key="1">
    <citation type="journal article" date="2021" name="Proc. Natl. Acad. Sci. U.S.A.">
        <title>A Catalog of Tens of Thousands of Viruses from Human Metagenomes Reveals Hidden Associations with Chronic Diseases.</title>
        <authorList>
            <person name="Tisza M.J."/>
            <person name="Buck C.B."/>
        </authorList>
    </citation>
    <scope>NUCLEOTIDE SEQUENCE</scope>
    <source>
        <strain evidence="1">CtDuC3</strain>
    </source>
</reference>
<name>A0A8S5LN39_9CAUD</name>
<protein>
    <recommendedName>
        <fullName evidence="2">Transposase</fullName>
    </recommendedName>
</protein>
<evidence type="ECO:0000313" key="1">
    <source>
        <dbReference type="EMBL" id="DAD71283.1"/>
    </source>
</evidence>
<sequence length="43" mass="5112">MERINRYLLSFIFGDRAYTIPNLLKFFKIVGKSLLKVAPNFYN</sequence>